<dbReference type="AlphaFoldDB" id="A0A3D8Q2N9"/>
<reference evidence="2" key="1">
    <citation type="submission" date="2017-11" db="EMBL/GenBank/DDBJ databases">
        <authorList>
            <person name="Zhu W."/>
        </authorList>
    </citation>
    <scope>NUCLEOTIDE SEQUENCE [LARGE SCALE GENOMIC DNA]</scope>
    <source>
        <strain evidence="2">CAU 1183</strain>
    </source>
</reference>
<dbReference type="Proteomes" id="UP000257143">
    <property type="component" value="Unassembled WGS sequence"/>
</dbReference>
<comment type="caution">
    <text evidence="1">The sequence shown here is derived from an EMBL/GenBank/DDBJ whole genome shotgun (WGS) entry which is preliminary data.</text>
</comment>
<evidence type="ECO:0000313" key="2">
    <source>
        <dbReference type="Proteomes" id="UP000257143"/>
    </source>
</evidence>
<keyword evidence="2" id="KW-1185">Reference proteome</keyword>
<organism evidence="1 2">
    <name type="scientific">Oceanobacillus arenosus</name>
    <dbReference type="NCBI Taxonomy" id="1229153"/>
    <lineage>
        <taxon>Bacteria</taxon>
        <taxon>Bacillati</taxon>
        <taxon>Bacillota</taxon>
        <taxon>Bacilli</taxon>
        <taxon>Bacillales</taxon>
        <taxon>Bacillaceae</taxon>
        <taxon>Oceanobacillus</taxon>
    </lineage>
</organism>
<proteinExistence type="predicted"/>
<sequence length="63" mass="7472">MSQLKYRSNREKWEISDETARLNACGFVEYQRVSIKYRRISKYNGILRGASMKKVTFLHSVKV</sequence>
<dbReference type="EMBL" id="PIOC01000003">
    <property type="protein sequence ID" value="RDW21335.1"/>
    <property type="molecule type" value="Genomic_DNA"/>
</dbReference>
<gene>
    <name evidence="1" type="ORF">CWR48_02685</name>
</gene>
<name>A0A3D8Q2N9_9BACI</name>
<accession>A0A3D8Q2N9</accession>
<evidence type="ECO:0000313" key="1">
    <source>
        <dbReference type="EMBL" id="RDW21335.1"/>
    </source>
</evidence>
<protein>
    <submittedName>
        <fullName evidence="1">Uncharacterized protein</fullName>
    </submittedName>
</protein>